<organism evidence="1">
    <name type="scientific">Wuchereria bancrofti</name>
    <dbReference type="NCBI Taxonomy" id="6293"/>
    <lineage>
        <taxon>Eukaryota</taxon>
        <taxon>Metazoa</taxon>
        <taxon>Ecdysozoa</taxon>
        <taxon>Nematoda</taxon>
        <taxon>Chromadorea</taxon>
        <taxon>Rhabditida</taxon>
        <taxon>Spirurina</taxon>
        <taxon>Spiruromorpha</taxon>
        <taxon>Filarioidea</taxon>
        <taxon>Onchocercidae</taxon>
        <taxon>Wuchereria</taxon>
    </lineage>
</organism>
<dbReference type="AlphaFoldDB" id="A0A1I8EJI7"/>
<accession>A0A1I8EJI7</accession>
<sequence length="162" mass="17957">MDVYEAFIIHQKDANRYNQLRDEKKDLCEETKQKGKYICGIFIGLKGFETCVDKFCPLGTYCEERNIVSCGNPPCRPLLVCMPDNTKGCKSHPPCPAGKVCAEKLVPCIGRSCRKIAKCVLPGTCDAMECPPSHKCVMNPGPTCVKTILSAEDIARMNEQVH</sequence>
<dbReference type="WBParaSite" id="maker-PairedContig_259-snap-gene-0.12-mRNA-1">
    <property type="protein sequence ID" value="maker-PairedContig_259-snap-gene-0.12-mRNA-1"/>
    <property type="gene ID" value="maker-PairedContig_259-snap-gene-0.12"/>
</dbReference>
<reference evidence="1" key="1">
    <citation type="submission" date="2016-11" db="UniProtKB">
        <authorList>
            <consortium name="WormBaseParasite"/>
        </authorList>
    </citation>
    <scope>IDENTIFICATION</scope>
    <source>
        <strain evidence="1">pt0022</strain>
    </source>
</reference>
<protein>
    <recommendedName>
        <fullName evidence="2">Follistatin-like domain-containing protein</fullName>
    </recommendedName>
</protein>
<proteinExistence type="predicted"/>
<evidence type="ECO:0000313" key="1">
    <source>
        <dbReference type="WBParaSite" id="maker-PairedContig_259-snap-gene-0.12-mRNA-1"/>
    </source>
</evidence>
<name>A0A1I8EJI7_WUCBA</name>
<evidence type="ECO:0008006" key="2">
    <source>
        <dbReference type="Google" id="ProtNLM"/>
    </source>
</evidence>